<dbReference type="OrthoDB" id="1795989at2"/>
<feature type="transmembrane region" description="Helical" evidence="1">
    <location>
        <begin position="151"/>
        <end position="172"/>
    </location>
</feature>
<dbReference type="RefSeq" id="WP_075036040.1">
    <property type="nucleotide sequence ID" value="NZ_FOSB01000004.1"/>
</dbReference>
<keyword evidence="1" id="KW-0812">Transmembrane</keyword>
<proteinExistence type="predicted"/>
<feature type="transmembrane region" description="Helical" evidence="1">
    <location>
        <begin position="62"/>
        <end position="84"/>
    </location>
</feature>
<organism evidence="2 3">
    <name type="scientific">Halobacillus dabanensis</name>
    <dbReference type="NCBI Taxonomy" id="240302"/>
    <lineage>
        <taxon>Bacteria</taxon>
        <taxon>Bacillati</taxon>
        <taxon>Bacillota</taxon>
        <taxon>Bacilli</taxon>
        <taxon>Bacillales</taxon>
        <taxon>Bacillaceae</taxon>
        <taxon>Halobacillus</taxon>
    </lineage>
</organism>
<accession>A0A1I3TUT9</accession>
<dbReference type="AlphaFoldDB" id="A0A1I3TUT9"/>
<evidence type="ECO:0008006" key="4">
    <source>
        <dbReference type="Google" id="ProtNLM"/>
    </source>
</evidence>
<evidence type="ECO:0000313" key="2">
    <source>
        <dbReference type="EMBL" id="SFJ75038.1"/>
    </source>
</evidence>
<feature type="transmembrane region" description="Helical" evidence="1">
    <location>
        <begin position="20"/>
        <end position="42"/>
    </location>
</feature>
<dbReference type="Proteomes" id="UP000183557">
    <property type="component" value="Unassembled WGS sequence"/>
</dbReference>
<keyword evidence="3" id="KW-1185">Reference proteome</keyword>
<reference evidence="3" key="1">
    <citation type="submission" date="2016-10" db="EMBL/GenBank/DDBJ databases">
        <authorList>
            <person name="Varghese N."/>
            <person name="Submissions S."/>
        </authorList>
    </citation>
    <scope>NUCLEOTIDE SEQUENCE [LARGE SCALE GENOMIC DNA]</scope>
    <source>
        <strain evidence="3">CGMCC 1.3704</strain>
    </source>
</reference>
<feature type="transmembrane region" description="Helical" evidence="1">
    <location>
        <begin position="179"/>
        <end position="199"/>
    </location>
</feature>
<feature type="transmembrane region" description="Helical" evidence="1">
    <location>
        <begin position="105"/>
        <end position="131"/>
    </location>
</feature>
<keyword evidence="1" id="KW-1133">Transmembrane helix</keyword>
<sequence length="248" mass="27914">MSLNEVQTAEIVKRQIGYKWRAYTGVFTSLVIIQLLGVLFSLNGTGSMNSGRTGYDISISYFTADIVIGFTIFWGFITAFLLTTKAYREDDFAFITNRKSSTFSTIIYLFLLCSIASITALLSSFLLKVVAFIFLPGEEKLLLSGAESPGVWFSGMLATLLLVFMFSSMGYLAGMIIQWNKMFVILLPILLFGSMFLFSKGDYPIQVQFFKFIFEESSFLIFTLKTIAFSAIFYSLATLISNHLEVRQ</sequence>
<protein>
    <recommendedName>
        <fullName evidence="4">ABC-2 type transport system permease protein</fullName>
    </recommendedName>
</protein>
<evidence type="ECO:0000313" key="3">
    <source>
        <dbReference type="Proteomes" id="UP000183557"/>
    </source>
</evidence>
<keyword evidence="1" id="KW-0472">Membrane</keyword>
<name>A0A1I3TUT9_HALDA</name>
<feature type="transmembrane region" description="Helical" evidence="1">
    <location>
        <begin position="219"/>
        <end position="240"/>
    </location>
</feature>
<evidence type="ECO:0000256" key="1">
    <source>
        <dbReference type="SAM" id="Phobius"/>
    </source>
</evidence>
<dbReference type="EMBL" id="FOSB01000004">
    <property type="protein sequence ID" value="SFJ75038.1"/>
    <property type="molecule type" value="Genomic_DNA"/>
</dbReference>
<gene>
    <name evidence="2" type="ORF">SAMN04487936_10437</name>
</gene>